<proteinExistence type="predicted"/>
<name>A0A9Y2IH00_9PSEU</name>
<dbReference type="Proteomes" id="UP001236014">
    <property type="component" value="Chromosome"/>
</dbReference>
<dbReference type="KEGG" id="acab:QRX50_44845"/>
<organism evidence="2 3">
    <name type="scientific">Amycolatopsis carbonis</name>
    <dbReference type="NCBI Taxonomy" id="715471"/>
    <lineage>
        <taxon>Bacteria</taxon>
        <taxon>Bacillati</taxon>
        <taxon>Actinomycetota</taxon>
        <taxon>Actinomycetes</taxon>
        <taxon>Pseudonocardiales</taxon>
        <taxon>Pseudonocardiaceae</taxon>
        <taxon>Amycolatopsis</taxon>
    </lineage>
</organism>
<accession>A0A9Y2IH00</accession>
<feature type="domain" description="DUF397" evidence="1">
    <location>
        <begin position="5"/>
        <end position="21"/>
    </location>
</feature>
<dbReference type="RefSeq" id="WP_285969126.1">
    <property type="nucleotide sequence ID" value="NZ_CP127294.1"/>
</dbReference>
<dbReference type="AlphaFoldDB" id="A0A9Y2IH00"/>
<gene>
    <name evidence="2" type="ORF">QRX50_44845</name>
</gene>
<feature type="domain" description="DUF397" evidence="1">
    <location>
        <begin position="24"/>
        <end position="73"/>
    </location>
</feature>
<evidence type="ECO:0000259" key="1">
    <source>
        <dbReference type="Pfam" id="PF04149"/>
    </source>
</evidence>
<evidence type="ECO:0000313" key="3">
    <source>
        <dbReference type="Proteomes" id="UP001236014"/>
    </source>
</evidence>
<evidence type="ECO:0000313" key="2">
    <source>
        <dbReference type="EMBL" id="WIX78408.1"/>
    </source>
</evidence>
<reference evidence="2 3" key="1">
    <citation type="submission" date="2023-06" db="EMBL/GenBank/DDBJ databases">
        <authorList>
            <person name="Oyuntsetseg B."/>
            <person name="Kim S.B."/>
        </authorList>
    </citation>
    <scope>NUCLEOTIDE SEQUENCE [LARGE SCALE GENOMIC DNA]</scope>
    <source>
        <strain evidence="2 3">2-15</strain>
    </source>
</reference>
<sequence length="74" mass="8146">MNEGVWRTSSYSGQQGECVEVCTVWRTSSYSGQQGQCVEVRTLSEEAGVRDSKDRDGGSLLIAGAAWRAFLERL</sequence>
<keyword evidence="3" id="KW-1185">Reference proteome</keyword>
<dbReference type="Pfam" id="PF04149">
    <property type="entry name" value="DUF397"/>
    <property type="match status" value="2"/>
</dbReference>
<dbReference type="EMBL" id="CP127294">
    <property type="protein sequence ID" value="WIX78408.1"/>
    <property type="molecule type" value="Genomic_DNA"/>
</dbReference>
<dbReference type="InterPro" id="IPR007278">
    <property type="entry name" value="DUF397"/>
</dbReference>
<protein>
    <submittedName>
        <fullName evidence="2">DUF397 domain-containing protein</fullName>
    </submittedName>
</protein>